<evidence type="ECO:0000313" key="2">
    <source>
        <dbReference type="Proteomes" id="UP001429601"/>
    </source>
</evidence>
<keyword evidence="2" id="KW-1185">Reference proteome</keyword>
<accession>A0ABX0Q2C5</accession>
<comment type="caution">
    <text evidence="1">The sequence shown here is derived from an EMBL/GenBank/DDBJ whole genome shotgun (WGS) entry which is preliminary data.</text>
</comment>
<evidence type="ECO:0000313" key="1">
    <source>
        <dbReference type="EMBL" id="NID04590.1"/>
    </source>
</evidence>
<name>A0ABX0Q2C5_9GAMM</name>
<dbReference type="Proteomes" id="UP001429601">
    <property type="component" value="Unassembled WGS sequence"/>
</dbReference>
<sequence>MSIYVGIDTGKSLLEVGFYPTGRNECFANTAQGHRALLLALATLDVRHITIEATGGY</sequence>
<reference evidence="1 2" key="1">
    <citation type="journal article" date="2011" name="Curr. Microbiol.">
        <title>Luteibacter jiangsuensis sp. nov.: a methamidophos-degrading bacterium isolated from a methamidophos-manufacturing factory.</title>
        <authorList>
            <person name="Wang L."/>
            <person name="Wang G.L."/>
            <person name="Li S.P."/>
            <person name="Jiang J.D."/>
        </authorList>
    </citation>
    <scope>NUCLEOTIDE SEQUENCE [LARGE SCALE GENOMIC DNA]</scope>
    <source>
        <strain evidence="1 2">CGMCC 1.10133</strain>
    </source>
</reference>
<organism evidence="1 2">
    <name type="scientific">Luteibacter jiangsuensis</name>
    <dbReference type="NCBI Taxonomy" id="637577"/>
    <lineage>
        <taxon>Bacteria</taxon>
        <taxon>Pseudomonadati</taxon>
        <taxon>Pseudomonadota</taxon>
        <taxon>Gammaproteobacteria</taxon>
        <taxon>Lysobacterales</taxon>
        <taxon>Rhodanobacteraceae</taxon>
        <taxon>Luteibacter</taxon>
    </lineage>
</organism>
<feature type="non-terminal residue" evidence="1">
    <location>
        <position position="57"/>
    </location>
</feature>
<dbReference type="EMBL" id="JAAQQR010000003">
    <property type="protein sequence ID" value="NID04590.1"/>
    <property type="molecule type" value="Genomic_DNA"/>
</dbReference>
<gene>
    <name evidence="1" type="ORF">HBF26_06815</name>
</gene>
<proteinExistence type="predicted"/>
<protein>
    <submittedName>
        <fullName evidence="1">IS110 family transposase</fullName>
    </submittedName>
</protein>